<evidence type="ECO:0000313" key="7">
    <source>
        <dbReference type="EMBL" id="KAK9918581.1"/>
    </source>
</evidence>
<dbReference type="InterPro" id="IPR001753">
    <property type="entry name" value="Enoyl-CoA_hydra/iso"/>
</dbReference>
<evidence type="ECO:0008006" key="9">
    <source>
        <dbReference type="Google" id="ProtNLM"/>
    </source>
</evidence>
<evidence type="ECO:0000256" key="1">
    <source>
        <dbReference type="ARBA" id="ARBA00005005"/>
    </source>
</evidence>
<keyword evidence="3" id="KW-0276">Fatty acid metabolism</keyword>
<comment type="similarity">
    <text evidence="2 6">Belongs to the enoyl-CoA hydratase/isomerase family.</text>
</comment>
<comment type="pathway">
    <text evidence="1">Lipid metabolism; fatty acid beta-oxidation.</text>
</comment>
<dbReference type="SUPFAM" id="SSF52096">
    <property type="entry name" value="ClpP/crotonase"/>
    <property type="match status" value="1"/>
</dbReference>
<dbReference type="Proteomes" id="UP001491310">
    <property type="component" value="Unassembled WGS sequence"/>
</dbReference>
<dbReference type="InterPro" id="IPR045002">
    <property type="entry name" value="Ech1-like"/>
</dbReference>
<accession>A0ABR2Z3Q8</accession>
<evidence type="ECO:0000256" key="3">
    <source>
        <dbReference type="ARBA" id="ARBA00022832"/>
    </source>
</evidence>
<organism evidence="7 8">
    <name type="scientific">Coccomyxa subellipsoidea</name>
    <dbReference type="NCBI Taxonomy" id="248742"/>
    <lineage>
        <taxon>Eukaryota</taxon>
        <taxon>Viridiplantae</taxon>
        <taxon>Chlorophyta</taxon>
        <taxon>core chlorophytes</taxon>
        <taxon>Trebouxiophyceae</taxon>
        <taxon>Trebouxiophyceae incertae sedis</taxon>
        <taxon>Coccomyxaceae</taxon>
        <taxon>Coccomyxa</taxon>
    </lineage>
</organism>
<evidence type="ECO:0000256" key="6">
    <source>
        <dbReference type="RuleBase" id="RU003707"/>
    </source>
</evidence>
<protein>
    <recommendedName>
        <fullName evidence="9">ClpP/crotonase</fullName>
    </recommendedName>
</protein>
<dbReference type="Pfam" id="PF00378">
    <property type="entry name" value="ECH_1"/>
    <property type="match status" value="1"/>
</dbReference>
<dbReference type="PROSITE" id="PS00166">
    <property type="entry name" value="ENOYL_COA_HYDRATASE"/>
    <property type="match status" value="1"/>
</dbReference>
<keyword evidence="4" id="KW-0443">Lipid metabolism</keyword>
<dbReference type="NCBIfam" id="NF004794">
    <property type="entry name" value="PRK06142.1"/>
    <property type="match status" value="1"/>
</dbReference>
<dbReference type="EMBL" id="JALJOT010000001">
    <property type="protein sequence ID" value="KAK9918581.1"/>
    <property type="molecule type" value="Genomic_DNA"/>
</dbReference>
<sequence length="278" mass="29982">MLSIGSFTTLQLDINTDNVATLELSRGAKSNAVNTEMWDELPQALDLLDARDDLRVVILRGQGRNFCAGIDFAALTGLAAAVNLPCPGRSREALRRSIMNWQDSLTSLERCRWPVIAAVQGACYGAGVDMITAADIRYCTADATFCVKEVDLAIVADMGTLQRLPGIVGEGVARELALTARVIGAQEAKAIGLVTAVFPDMQALYAAVDKVAATMAAKSPLAITGTKRIMLQCRDSTVRNGLEYVATWNSAQMLSQDMDRVIESLARKSKQPPRFSKL</sequence>
<dbReference type="Gene3D" id="1.10.12.10">
    <property type="entry name" value="Lyase 2-enoyl-coa Hydratase, Chain A, domain 2"/>
    <property type="match status" value="1"/>
</dbReference>
<keyword evidence="5" id="KW-0413">Isomerase</keyword>
<gene>
    <name evidence="7" type="ORF">WJX75_005126</name>
</gene>
<comment type="caution">
    <text evidence="7">The sequence shown here is derived from an EMBL/GenBank/DDBJ whole genome shotgun (WGS) entry which is preliminary data.</text>
</comment>
<dbReference type="InterPro" id="IPR018376">
    <property type="entry name" value="Enoyl-CoA_hyd/isom_CS"/>
</dbReference>
<dbReference type="InterPro" id="IPR029045">
    <property type="entry name" value="ClpP/crotonase-like_dom_sf"/>
</dbReference>
<dbReference type="Gene3D" id="3.90.226.10">
    <property type="entry name" value="2-enoyl-CoA Hydratase, Chain A, domain 1"/>
    <property type="match status" value="1"/>
</dbReference>
<keyword evidence="8" id="KW-1185">Reference proteome</keyword>
<dbReference type="PANTHER" id="PTHR43149:SF1">
    <property type="entry name" value="DELTA(3,5)-DELTA(2,4)-DIENOYL-COA ISOMERASE, MITOCHONDRIAL"/>
    <property type="match status" value="1"/>
</dbReference>
<name>A0ABR2Z3Q8_9CHLO</name>
<evidence type="ECO:0000256" key="2">
    <source>
        <dbReference type="ARBA" id="ARBA00005254"/>
    </source>
</evidence>
<reference evidence="7 8" key="1">
    <citation type="journal article" date="2024" name="Nat. Commun.">
        <title>Phylogenomics reveals the evolutionary origins of lichenization in chlorophyte algae.</title>
        <authorList>
            <person name="Puginier C."/>
            <person name="Libourel C."/>
            <person name="Otte J."/>
            <person name="Skaloud P."/>
            <person name="Haon M."/>
            <person name="Grisel S."/>
            <person name="Petersen M."/>
            <person name="Berrin J.G."/>
            <person name="Delaux P.M."/>
            <person name="Dal Grande F."/>
            <person name="Keller J."/>
        </authorList>
    </citation>
    <scope>NUCLEOTIDE SEQUENCE [LARGE SCALE GENOMIC DNA]</scope>
    <source>
        <strain evidence="7 8">SAG 216-7</strain>
    </source>
</reference>
<evidence type="ECO:0000256" key="5">
    <source>
        <dbReference type="ARBA" id="ARBA00023235"/>
    </source>
</evidence>
<dbReference type="InterPro" id="IPR014748">
    <property type="entry name" value="Enoyl-CoA_hydra_C"/>
</dbReference>
<evidence type="ECO:0000313" key="8">
    <source>
        <dbReference type="Proteomes" id="UP001491310"/>
    </source>
</evidence>
<evidence type="ECO:0000256" key="4">
    <source>
        <dbReference type="ARBA" id="ARBA00023098"/>
    </source>
</evidence>
<dbReference type="CDD" id="cd06558">
    <property type="entry name" value="crotonase-like"/>
    <property type="match status" value="1"/>
</dbReference>
<proteinExistence type="inferred from homology"/>
<dbReference type="PANTHER" id="PTHR43149">
    <property type="entry name" value="ENOYL-COA HYDRATASE"/>
    <property type="match status" value="1"/>
</dbReference>